<evidence type="ECO:0000313" key="2">
    <source>
        <dbReference type="EMBL" id="MEJ8278880.1"/>
    </source>
</evidence>
<protein>
    <submittedName>
        <fullName evidence="2">DUF397 domain-containing protein</fullName>
    </submittedName>
</protein>
<keyword evidence="3" id="KW-1185">Reference proteome</keyword>
<organism evidence="2 3">
    <name type="scientific">Pseudonocardia spirodelae</name>
    <dbReference type="NCBI Taxonomy" id="3133431"/>
    <lineage>
        <taxon>Bacteria</taxon>
        <taxon>Bacillati</taxon>
        <taxon>Actinomycetota</taxon>
        <taxon>Actinomycetes</taxon>
        <taxon>Pseudonocardiales</taxon>
        <taxon>Pseudonocardiaceae</taxon>
        <taxon>Pseudonocardia</taxon>
    </lineage>
</organism>
<comment type="caution">
    <text evidence="2">The sequence shown here is derived from an EMBL/GenBank/DDBJ whole genome shotgun (WGS) entry which is preliminary data.</text>
</comment>
<reference evidence="2 3" key="1">
    <citation type="submission" date="2024-03" db="EMBL/GenBank/DDBJ databases">
        <title>Draft genome sequence of Pseudonocardia sp. DW16-2.</title>
        <authorList>
            <person name="Duangmal K."/>
        </authorList>
    </citation>
    <scope>NUCLEOTIDE SEQUENCE [LARGE SCALE GENOMIC DNA]</scope>
    <source>
        <strain evidence="2 3">DW16-2</strain>
    </source>
</reference>
<dbReference type="InterPro" id="IPR007278">
    <property type="entry name" value="DUF397"/>
</dbReference>
<dbReference type="Pfam" id="PF04149">
    <property type="entry name" value="DUF397"/>
    <property type="match status" value="1"/>
</dbReference>
<feature type="domain" description="DUF397" evidence="1">
    <location>
        <begin position="7"/>
        <end position="57"/>
    </location>
</feature>
<proteinExistence type="predicted"/>
<sequence length="68" mass="6712">MSQPGRFRTSSFCLDGGCVAVAALADGGVAVASTLDTGATPIAFTRAEWDAFVAGVKAGEFDSAALGA</sequence>
<gene>
    <name evidence="2" type="ORF">WJX68_08050</name>
</gene>
<dbReference type="RefSeq" id="WP_340287584.1">
    <property type="nucleotide sequence ID" value="NZ_JBBJUP010000005.1"/>
</dbReference>
<dbReference type="EMBL" id="JBBJUP010000005">
    <property type="protein sequence ID" value="MEJ8278880.1"/>
    <property type="molecule type" value="Genomic_DNA"/>
</dbReference>
<dbReference type="Proteomes" id="UP001364211">
    <property type="component" value="Unassembled WGS sequence"/>
</dbReference>
<evidence type="ECO:0000313" key="3">
    <source>
        <dbReference type="Proteomes" id="UP001364211"/>
    </source>
</evidence>
<evidence type="ECO:0000259" key="1">
    <source>
        <dbReference type="Pfam" id="PF04149"/>
    </source>
</evidence>
<accession>A0ABU8T4N9</accession>
<name>A0ABU8T4N9_9PSEU</name>